<accession>A0A0E9NC03</accession>
<reference evidence="2 3" key="1">
    <citation type="journal article" date="2011" name="J. Gen. Appl. Microbiol.">
        <title>Draft genome sequencing of the enigmatic yeast Saitoella complicata.</title>
        <authorList>
            <person name="Nishida H."/>
            <person name="Hamamoto M."/>
            <person name="Sugiyama J."/>
        </authorList>
    </citation>
    <scope>NUCLEOTIDE SEQUENCE [LARGE SCALE GENOMIC DNA]</scope>
    <source>
        <strain evidence="2 3">NRRL Y-17804</strain>
    </source>
</reference>
<comment type="caution">
    <text evidence="2">The sequence shown here is derived from an EMBL/GenBank/DDBJ whole genome shotgun (WGS) entry which is preliminary data.</text>
</comment>
<dbReference type="STRING" id="698492.A0A0E9NC03"/>
<gene>
    <name evidence="2" type="ORF">G7K_1590-t1</name>
</gene>
<name>A0A0E9NC03_SAICN</name>
<organism evidence="2 3">
    <name type="scientific">Saitoella complicata (strain BCRC 22490 / CBS 7301 / JCM 7358 / NBRC 10748 / NRRL Y-17804)</name>
    <dbReference type="NCBI Taxonomy" id="698492"/>
    <lineage>
        <taxon>Eukaryota</taxon>
        <taxon>Fungi</taxon>
        <taxon>Dikarya</taxon>
        <taxon>Ascomycota</taxon>
        <taxon>Taphrinomycotina</taxon>
        <taxon>Taphrinomycotina incertae sedis</taxon>
        <taxon>Saitoella</taxon>
    </lineage>
</organism>
<evidence type="ECO:0000259" key="1">
    <source>
        <dbReference type="Pfam" id="PF03732"/>
    </source>
</evidence>
<sequence>MATPRGLKLKLPESYNGKRDLMVIENWCFSVDQYLSLAEDIRAGKHSAFVGTLLTGNALSWYRAQLRAWEVKGKDPAALTWDSIKRGLMKYFAPVNAARSLRDEGHSSRQTTSVGEYVTQLTTYASTSWNSATSNFSTNSSMVEAKEGPMLAMRAVELEQKDMAEGAIENTEDIEIVTPAPGTAPNIPIVDHMLRKSDTLPLFGEESDPEAEHPIEIDIIGRTGFKKAVWSLTSEEVMVMFLVETPSEKIKSKPKEGSPNFIMRDFGDVFSQIYQPESQWIDMWFLTSTKSRELHHTTEAYTGCPNQSWMNYMPRYKVCPKTAKYNHLIVTVFLGLMKSQTDFMVPVGFQRLT</sequence>
<dbReference type="InterPro" id="IPR005162">
    <property type="entry name" value="Retrotrans_gag_dom"/>
</dbReference>
<keyword evidence="3" id="KW-1185">Reference proteome</keyword>
<reference evidence="2 3" key="3">
    <citation type="journal article" date="2015" name="Genome Announc.">
        <title>Draft Genome Sequence of the Archiascomycetous Yeast Saitoella complicata.</title>
        <authorList>
            <person name="Yamauchi K."/>
            <person name="Kondo S."/>
            <person name="Hamamoto M."/>
            <person name="Takahashi Y."/>
            <person name="Ogura Y."/>
            <person name="Hayashi T."/>
            <person name="Nishida H."/>
        </authorList>
    </citation>
    <scope>NUCLEOTIDE SEQUENCE [LARGE SCALE GENOMIC DNA]</scope>
    <source>
        <strain evidence="2 3">NRRL Y-17804</strain>
    </source>
</reference>
<evidence type="ECO:0000313" key="2">
    <source>
        <dbReference type="EMBL" id="GAO47382.1"/>
    </source>
</evidence>
<feature type="domain" description="Retrotransposon gag" evidence="1">
    <location>
        <begin position="50"/>
        <end position="127"/>
    </location>
</feature>
<protein>
    <recommendedName>
        <fullName evidence="1">Retrotransposon gag domain-containing protein</fullName>
    </recommendedName>
</protein>
<evidence type="ECO:0000313" key="3">
    <source>
        <dbReference type="Proteomes" id="UP000033140"/>
    </source>
</evidence>
<proteinExistence type="predicted"/>
<dbReference type="EMBL" id="BACD03000008">
    <property type="protein sequence ID" value="GAO47382.1"/>
    <property type="molecule type" value="Genomic_DNA"/>
</dbReference>
<dbReference type="Proteomes" id="UP000033140">
    <property type="component" value="Unassembled WGS sequence"/>
</dbReference>
<dbReference type="Pfam" id="PF03732">
    <property type="entry name" value="Retrotrans_gag"/>
    <property type="match status" value="1"/>
</dbReference>
<dbReference type="AlphaFoldDB" id="A0A0E9NC03"/>
<reference evidence="2 3" key="2">
    <citation type="journal article" date="2014" name="J. Gen. Appl. Microbiol.">
        <title>The early diverging ascomycetous budding yeast Saitoella complicata has three histone deacetylases belonging to the Clr6, Hos2, and Rpd3 lineages.</title>
        <authorList>
            <person name="Nishida H."/>
            <person name="Matsumoto T."/>
            <person name="Kondo S."/>
            <person name="Hamamoto M."/>
            <person name="Yoshikawa H."/>
        </authorList>
    </citation>
    <scope>NUCLEOTIDE SEQUENCE [LARGE SCALE GENOMIC DNA]</scope>
    <source>
        <strain evidence="2 3">NRRL Y-17804</strain>
    </source>
</reference>